<accession>A0A9P7GFD9</accession>
<feature type="domain" description="GH18" evidence="10">
    <location>
        <begin position="57"/>
        <end position="445"/>
    </location>
</feature>
<evidence type="ECO:0000256" key="7">
    <source>
        <dbReference type="RuleBase" id="RU000489"/>
    </source>
</evidence>
<organism evidence="11 12">
    <name type="scientific">Asterophora parasitica</name>
    <dbReference type="NCBI Taxonomy" id="117018"/>
    <lineage>
        <taxon>Eukaryota</taxon>
        <taxon>Fungi</taxon>
        <taxon>Dikarya</taxon>
        <taxon>Basidiomycota</taxon>
        <taxon>Agaricomycotina</taxon>
        <taxon>Agaricomycetes</taxon>
        <taxon>Agaricomycetidae</taxon>
        <taxon>Agaricales</taxon>
        <taxon>Tricholomatineae</taxon>
        <taxon>Lyophyllaceae</taxon>
        <taxon>Asterophora</taxon>
    </lineage>
</organism>
<evidence type="ECO:0000256" key="9">
    <source>
        <dbReference type="SAM" id="MobiDB-lite"/>
    </source>
</evidence>
<evidence type="ECO:0000256" key="8">
    <source>
        <dbReference type="RuleBase" id="RU004453"/>
    </source>
</evidence>
<dbReference type="InterPro" id="IPR050314">
    <property type="entry name" value="Glycosyl_Hydrlase_18"/>
</dbReference>
<dbReference type="Proteomes" id="UP000775547">
    <property type="component" value="Unassembled WGS sequence"/>
</dbReference>
<dbReference type="GO" id="GO:0008843">
    <property type="term" value="F:endochitinase activity"/>
    <property type="evidence" value="ECO:0007669"/>
    <property type="project" value="UniProtKB-EC"/>
</dbReference>
<evidence type="ECO:0000256" key="1">
    <source>
        <dbReference type="ARBA" id="ARBA00000822"/>
    </source>
</evidence>
<dbReference type="Gene3D" id="3.20.20.80">
    <property type="entry name" value="Glycosidases"/>
    <property type="match status" value="1"/>
</dbReference>
<evidence type="ECO:0000256" key="6">
    <source>
        <dbReference type="ARBA" id="ARBA00023326"/>
    </source>
</evidence>
<dbReference type="EMBL" id="JABCKV010000001">
    <property type="protein sequence ID" value="KAG5648951.1"/>
    <property type="molecule type" value="Genomic_DNA"/>
</dbReference>
<comment type="similarity">
    <text evidence="8">Belongs to the glycosyl hydrolase 18 family.</text>
</comment>
<reference evidence="11" key="2">
    <citation type="submission" date="2021-10" db="EMBL/GenBank/DDBJ databases">
        <title>Phylogenomics reveals ancestral predisposition of the termite-cultivated fungus Termitomyces towards a domesticated lifestyle.</title>
        <authorList>
            <person name="Auxier B."/>
            <person name="Grum-Grzhimaylo A."/>
            <person name="Cardenas M.E."/>
            <person name="Lodge J.D."/>
            <person name="Laessoe T."/>
            <person name="Pedersen O."/>
            <person name="Smith M.E."/>
            <person name="Kuyper T.W."/>
            <person name="Franco-Molano E.A."/>
            <person name="Baroni T.J."/>
            <person name="Aanen D.K."/>
        </authorList>
    </citation>
    <scope>NUCLEOTIDE SEQUENCE</scope>
    <source>
        <strain evidence="11">AP01</strain>
        <tissue evidence="11">Mycelium</tissue>
    </source>
</reference>
<dbReference type="Gene3D" id="3.10.50.10">
    <property type="match status" value="1"/>
</dbReference>
<keyword evidence="4" id="KW-0119">Carbohydrate metabolism</keyword>
<dbReference type="Pfam" id="PF00704">
    <property type="entry name" value="Glyco_hydro_18"/>
    <property type="match status" value="1"/>
</dbReference>
<dbReference type="PROSITE" id="PS51910">
    <property type="entry name" value="GH18_2"/>
    <property type="match status" value="1"/>
</dbReference>
<dbReference type="OrthoDB" id="73875at2759"/>
<dbReference type="SMART" id="SM00636">
    <property type="entry name" value="Glyco_18"/>
    <property type="match status" value="1"/>
</dbReference>
<dbReference type="PANTHER" id="PTHR11177:SF392">
    <property type="entry name" value="HAP41P"/>
    <property type="match status" value="1"/>
</dbReference>
<dbReference type="SUPFAM" id="SSF51445">
    <property type="entry name" value="(Trans)glycosidases"/>
    <property type="match status" value="1"/>
</dbReference>
<keyword evidence="3" id="KW-0146">Chitin degradation</keyword>
<comment type="caution">
    <text evidence="11">The sequence shown here is derived from an EMBL/GenBank/DDBJ whole genome shotgun (WGS) entry which is preliminary data.</text>
</comment>
<keyword evidence="5 7" id="KW-0326">Glycosidase</keyword>
<sequence>MRRDLDAQQAQFFAATNFSTPSGNLTAASSPFRVAPAVAYPDGQSQRFSNTQPANAPLVMAYYPDWAGPAYPPEAIAFALFDWIDFAFGLPTKTFGISWDSDQTPGLLTRLVTAAHANGKKVKLSVGGWTGSKYFSKAVATEQSRDLFANNILGVYKQFELDGIDLDWEYPGHQGAPGNQVDSQDSNNFLLFLQRLRSVLPPGARITAAAQTVPFTDPNGEPMQDVSQFARLLDWLLLMNYDVWNSSPNPGPNAPMHDACQNSTQPEANAVAAFDKWTTAGFPASQLVLGLPTYGYISTSDATGLRQRNVSPKPKPTKSHKGGPNQFDPAVKVVGEGGESEGQVPFGELVKQGALVKIQSADAHQSASFIGAGGFERLWDSCSSTPYLRSASMHQIVTYDDPESLGMKAAFAKELGLLGVNFFDTHGDTEQWDLTVNVRKALGCA</sequence>
<gene>
    <name evidence="11" type="ORF">DXG03_000300</name>
</gene>
<evidence type="ECO:0000256" key="3">
    <source>
        <dbReference type="ARBA" id="ARBA00023024"/>
    </source>
</evidence>
<dbReference type="GO" id="GO:0008061">
    <property type="term" value="F:chitin binding"/>
    <property type="evidence" value="ECO:0007669"/>
    <property type="project" value="InterPro"/>
</dbReference>
<dbReference type="GO" id="GO:0005576">
    <property type="term" value="C:extracellular region"/>
    <property type="evidence" value="ECO:0007669"/>
    <property type="project" value="TreeGrafter"/>
</dbReference>
<dbReference type="InterPro" id="IPR001579">
    <property type="entry name" value="Glyco_hydro_18_chit_AS"/>
</dbReference>
<evidence type="ECO:0000313" key="11">
    <source>
        <dbReference type="EMBL" id="KAG5648951.1"/>
    </source>
</evidence>
<proteinExistence type="inferred from homology"/>
<dbReference type="PANTHER" id="PTHR11177">
    <property type="entry name" value="CHITINASE"/>
    <property type="match status" value="1"/>
</dbReference>
<dbReference type="InterPro" id="IPR029070">
    <property type="entry name" value="Chitinase_insertion_sf"/>
</dbReference>
<evidence type="ECO:0000256" key="4">
    <source>
        <dbReference type="ARBA" id="ARBA00023277"/>
    </source>
</evidence>
<protein>
    <recommendedName>
        <fullName evidence="10">GH18 domain-containing protein</fullName>
    </recommendedName>
</protein>
<dbReference type="InterPro" id="IPR017853">
    <property type="entry name" value="GH"/>
</dbReference>
<comment type="catalytic activity">
    <reaction evidence="1">
        <text>Random endo-hydrolysis of N-acetyl-beta-D-glucosaminide (1-&gt;4)-beta-linkages in chitin and chitodextrins.</text>
        <dbReference type="EC" id="3.2.1.14"/>
    </reaction>
</comment>
<dbReference type="InterPro" id="IPR011583">
    <property type="entry name" value="Chitinase_II/V-like_cat"/>
</dbReference>
<dbReference type="AlphaFoldDB" id="A0A9P7GFD9"/>
<evidence type="ECO:0000256" key="2">
    <source>
        <dbReference type="ARBA" id="ARBA00022801"/>
    </source>
</evidence>
<evidence type="ECO:0000259" key="10">
    <source>
        <dbReference type="PROSITE" id="PS51910"/>
    </source>
</evidence>
<dbReference type="InterPro" id="IPR001223">
    <property type="entry name" value="Glyco_hydro18_cat"/>
</dbReference>
<dbReference type="GO" id="GO:0006032">
    <property type="term" value="P:chitin catabolic process"/>
    <property type="evidence" value="ECO:0007669"/>
    <property type="project" value="UniProtKB-KW"/>
</dbReference>
<keyword evidence="12" id="KW-1185">Reference proteome</keyword>
<keyword evidence="2 7" id="KW-0378">Hydrolase</keyword>
<evidence type="ECO:0000313" key="12">
    <source>
        <dbReference type="Proteomes" id="UP000775547"/>
    </source>
</evidence>
<reference evidence="11" key="1">
    <citation type="submission" date="2020-07" db="EMBL/GenBank/DDBJ databases">
        <authorList>
            <person name="Nieuwenhuis M."/>
            <person name="Van De Peppel L.J.J."/>
        </authorList>
    </citation>
    <scope>NUCLEOTIDE SEQUENCE</scope>
    <source>
        <strain evidence="11">AP01</strain>
        <tissue evidence="11">Mycelium</tissue>
    </source>
</reference>
<dbReference type="GO" id="GO:0000272">
    <property type="term" value="P:polysaccharide catabolic process"/>
    <property type="evidence" value="ECO:0007669"/>
    <property type="project" value="UniProtKB-KW"/>
</dbReference>
<keyword evidence="6" id="KW-0624">Polysaccharide degradation</keyword>
<dbReference type="PROSITE" id="PS01095">
    <property type="entry name" value="GH18_1"/>
    <property type="match status" value="1"/>
</dbReference>
<feature type="region of interest" description="Disordered" evidence="9">
    <location>
        <begin position="305"/>
        <end position="327"/>
    </location>
</feature>
<name>A0A9P7GFD9_9AGAR</name>
<evidence type="ECO:0000256" key="5">
    <source>
        <dbReference type="ARBA" id="ARBA00023295"/>
    </source>
</evidence>